<comment type="caution">
    <text evidence="1">The sequence shown here is derived from an EMBL/GenBank/DDBJ whole genome shotgun (WGS) entry which is preliminary data.</text>
</comment>
<dbReference type="Proteomes" id="UP000297646">
    <property type="component" value="Unassembled WGS sequence"/>
</dbReference>
<accession>A0A4Z0S2R3</accession>
<gene>
    <name evidence="1" type="ORF">C6P11_02915</name>
</gene>
<protein>
    <recommendedName>
        <fullName evidence="3">Mucin binding domain-containing protein</fullName>
    </recommendedName>
</protein>
<dbReference type="RefSeq" id="WP_135518444.1">
    <property type="nucleotide sequence ID" value="NZ_PVSN01000020.1"/>
</dbReference>
<dbReference type="EMBL" id="PVSN01000020">
    <property type="protein sequence ID" value="TGE74410.1"/>
    <property type="molecule type" value="Genomic_DNA"/>
</dbReference>
<name>A0A4Z0S2R3_WEICO</name>
<proteinExistence type="predicted"/>
<reference evidence="1 2" key="1">
    <citation type="submission" date="2018-03" db="EMBL/GenBank/DDBJ databases">
        <title>Genome sequencing of Weissella confusa isolates.</title>
        <authorList>
            <person name="Kajala I."/>
            <person name="Baruah R."/>
            <person name="Bergsveinson J."/>
            <person name="Juvonen R."/>
            <person name="Ziola B."/>
        </authorList>
    </citation>
    <scope>NUCLEOTIDE SEQUENCE [LARGE SCALE GENOMIC DNA]</scope>
    <source>
        <strain evidence="1 2">VTT E-062653</strain>
    </source>
</reference>
<dbReference type="OrthoDB" id="9795981at2"/>
<evidence type="ECO:0008006" key="3">
    <source>
        <dbReference type="Google" id="ProtNLM"/>
    </source>
</evidence>
<evidence type="ECO:0000313" key="1">
    <source>
        <dbReference type="EMBL" id="TGE74410.1"/>
    </source>
</evidence>
<evidence type="ECO:0000313" key="2">
    <source>
        <dbReference type="Proteomes" id="UP000297646"/>
    </source>
</evidence>
<sequence>MTSYNDIGVPPQVDANNKVKYGTDGKALQTADTHPDEVNVIYKALPQEASVVFVDQNGKTVKATYNLPEGVTDGKLTASQLQELVDTTVKGYHLVQNPLTADFTYSADAAKNVLTVVYAPDEQKATINFNLQGKTDAKFNAAHPSITLIGTTGEKIASDTQFVQVSGNTYRVATADEQSDDNMTLAKWDQATFAGYTRVSDALPTLTFTFDGNDNHTSDNKSVADNDTTAQTFNLGYTANATQVKVVYRVMQMKIEYDANGKAYTVPDLDADGNYQYRTVTPDGVDTSETGTFGDSYTVDVANKSLLNQGYEFGSVDYQSTSTNGKAITVTNATQTGIDAGTANDITYTYFPDTYYEKTGSPKGTTVTKSIVNQLAFSENDYADNDATVYVTYKPILYNFDIVYVVKDADGHATGSGVLIHEAGIAGTFYSYDTPVLPQPEYIMDHADQANLNGPYGPQVNGFGLGTSADGDEYVAIADGTNSDKAHLIVTYTAQKMSVTANYVLVDKNGKPVTDENGNKVFLANNAVSLGNIGSAVDLGTFKQVQSNGSTSTENLSVDKAVPTIPGYVLTNKDGVWESDPLRYSDLDLADESGKLIPIVPELNADGSYKLSADGKSILVKTGDGKYDIVVQTAAQYKDYVENVYNQYVADYNKLVADYNAKHATEIAADPSKELTEKTAWFAGLNVEEQINEIWGQSNLDAVDAKNAKHLYQPAQNYVTYQYQLDPTITYTYKSGNVTLSVDTKDKTLDTTGKKLLMKNAAGAFVAYDGTTSTTLYYDTPDHKVALEHVDPTYADVDETTGASKGAGAYTVTDNLANAAGYSRSDKQGAIFDGNASVTNNELPNTNFNVTFTAQTQQVNVAYDLAEADKNNAAAVAKVADMHGHTVAVATDTTYKVDADGTKDAFGDAVDTIPAGYVVGAITVNGVKVASYDNATHKLMTADGKSEFTTMDQLAVANDGATVKNNVVYTLQALPQNLNVSYGYTTDTFKDWTAPATLTDDAGQAVTNVVNDTTYVTDQTYPVNVPAIKGYTATIQQLSTDGKKVLNSWSATQFATLQKAGLVMADGGATYKVTYTPIADTVQVTYTKPGVSGAYLTADTVSTVVDATFDVTEKGPLASQIPVGYQVASVSINGGEEIAIDKATSDDFKVAYRVDANGNVIANTVVYNLKPSLKHLKVTYAFASNGGTNKLPATVDDLKYSTGEDFNLTTAGYVPTIPGYTASVKDSAGNTIDFANDVQMSSTGLTLNVTYTPKKQTVAVNYDTTNLSDTQKDAVNTAYNTTALVNGSITGKTDDKYADVASGVPSFDYTTVKAVPGYTFTVVDAAGKAVVTDSKTDFKFTSLTDTLAVNADGKLKNGAYTVTYTPVQQKLQVNFTYDTSKGETPRAVSADKLATYNVIEQDATT</sequence>
<dbReference type="Gene3D" id="3.10.20.470">
    <property type="match status" value="1"/>
</dbReference>
<organism evidence="1 2">
    <name type="scientific">Weissella confusa</name>
    <name type="common">Lactobacillus confusus</name>
    <dbReference type="NCBI Taxonomy" id="1583"/>
    <lineage>
        <taxon>Bacteria</taxon>
        <taxon>Bacillati</taxon>
        <taxon>Bacillota</taxon>
        <taxon>Bacilli</taxon>
        <taxon>Lactobacillales</taxon>
        <taxon>Lactobacillaceae</taxon>
        <taxon>Weissella</taxon>
    </lineage>
</organism>